<dbReference type="GO" id="GO:0004497">
    <property type="term" value="F:monooxygenase activity"/>
    <property type="evidence" value="ECO:0000318"/>
    <property type="project" value="GO_Central"/>
</dbReference>
<dbReference type="InParanoid" id="A0A0R0KZW0"/>
<evidence type="ECO:0000256" key="5">
    <source>
        <dbReference type="ARBA" id="ARBA00022723"/>
    </source>
</evidence>
<keyword evidence="4" id="KW-0812">Transmembrane</keyword>
<dbReference type="EMBL" id="CM000835">
    <property type="protein sequence ID" value="KRH70091.1"/>
    <property type="molecule type" value="Genomic_DNA"/>
</dbReference>
<evidence type="ECO:0000256" key="8">
    <source>
        <dbReference type="ARBA" id="ARBA00023004"/>
    </source>
</evidence>
<dbReference type="InterPro" id="IPR036396">
    <property type="entry name" value="Cyt_P450_sf"/>
</dbReference>
<dbReference type="Gramene" id="KRH70091">
    <property type="protein sequence ID" value="KRH70091"/>
    <property type="gene ID" value="GLYMA_02G067900"/>
</dbReference>
<evidence type="ECO:0000256" key="10">
    <source>
        <dbReference type="ARBA" id="ARBA00023136"/>
    </source>
</evidence>
<keyword evidence="9 12" id="KW-0503">Monooxygenase</keyword>
<gene>
    <name evidence="13" type="ORF">GLYMA_02G067900</name>
</gene>
<dbReference type="Gene3D" id="1.10.630.10">
    <property type="entry name" value="Cytochrome P450"/>
    <property type="match status" value="1"/>
</dbReference>
<dbReference type="InterPro" id="IPR017972">
    <property type="entry name" value="Cyt_P450_CS"/>
</dbReference>
<evidence type="ECO:0000256" key="9">
    <source>
        <dbReference type="ARBA" id="ARBA00023033"/>
    </source>
</evidence>
<accession>A0A0R0KZW0</accession>
<keyword evidence="3 11" id="KW-0349">Heme</keyword>
<reference evidence="14" key="2">
    <citation type="submission" date="2018-02" db="UniProtKB">
        <authorList>
            <consortium name="EnsemblPlants"/>
        </authorList>
    </citation>
    <scope>IDENTIFICATION</scope>
    <source>
        <strain evidence="14">Williams 82</strain>
    </source>
</reference>
<evidence type="ECO:0000313" key="13">
    <source>
        <dbReference type="EMBL" id="KRH70091.1"/>
    </source>
</evidence>
<keyword evidence="6" id="KW-1133">Transmembrane helix</keyword>
<evidence type="ECO:0000256" key="6">
    <source>
        <dbReference type="ARBA" id="ARBA00022989"/>
    </source>
</evidence>
<dbReference type="PANTHER" id="PTHR47947:SF26">
    <property type="entry name" value="CYTOCHROME P450"/>
    <property type="match status" value="1"/>
</dbReference>
<dbReference type="InterPro" id="IPR002401">
    <property type="entry name" value="Cyt_P450_E_grp-I"/>
</dbReference>
<dbReference type="Pfam" id="PF00067">
    <property type="entry name" value="p450"/>
    <property type="match status" value="1"/>
</dbReference>
<feature type="binding site" description="axial binding residue" evidence="11">
    <location>
        <position position="77"/>
    </location>
    <ligand>
        <name>heme</name>
        <dbReference type="ChEBI" id="CHEBI:30413"/>
    </ligand>
    <ligandPart>
        <name>Fe</name>
        <dbReference type="ChEBI" id="CHEBI:18248"/>
    </ligandPart>
</feature>
<keyword evidence="8 11" id="KW-0408">Iron</keyword>
<evidence type="ECO:0000256" key="2">
    <source>
        <dbReference type="ARBA" id="ARBA00004370"/>
    </source>
</evidence>
<dbReference type="PANTHER" id="PTHR47947">
    <property type="entry name" value="CYTOCHROME P450 82C3-RELATED"/>
    <property type="match status" value="1"/>
</dbReference>
<dbReference type="SMR" id="A0A0R0KZW0"/>
<evidence type="ECO:0000256" key="4">
    <source>
        <dbReference type="ARBA" id="ARBA00022692"/>
    </source>
</evidence>
<evidence type="ECO:0000256" key="1">
    <source>
        <dbReference type="ARBA" id="ARBA00001971"/>
    </source>
</evidence>
<dbReference type="InterPro" id="IPR050651">
    <property type="entry name" value="Plant_Cytochrome_P450_Monoox"/>
</dbReference>
<evidence type="ECO:0000313" key="14">
    <source>
        <dbReference type="EnsemblPlants" id="KRH70091"/>
    </source>
</evidence>
<sequence>MLKKAKVKLHTYIGQDLLVDEHDIPKIHYLQNSIFETLCLHPAAPLLRDPTQFKPERFEKESESSKLLSFGLGRRACAGGSLAQRTMGLTPALLIQYFEWKKISEEEIDMTRRRNYCVKKNSFRSYVPNVSITGHQECFLTASAIKIARTHVVQPFGSRIFNISPAEIARRAKFTILVLPCFPYLNIVGFPVKISSTIPRPYTSLFALNKLVHKYPGSKDPKVPSRTISW</sequence>
<keyword evidence="15" id="KW-1185">Reference proteome</keyword>
<dbReference type="GO" id="GO:0005506">
    <property type="term" value="F:iron ion binding"/>
    <property type="evidence" value="ECO:0007669"/>
    <property type="project" value="InterPro"/>
</dbReference>
<dbReference type="SUPFAM" id="SSF48264">
    <property type="entry name" value="Cytochrome P450"/>
    <property type="match status" value="1"/>
</dbReference>
<comment type="cofactor">
    <cofactor evidence="1 11">
        <name>heme</name>
        <dbReference type="ChEBI" id="CHEBI:30413"/>
    </cofactor>
</comment>
<organism evidence="13">
    <name type="scientific">Glycine max</name>
    <name type="common">Soybean</name>
    <name type="synonym">Glycine hispida</name>
    <dbReference type="NCBI Taxonomy" id="3847"/>
    <lineage>
        <taxon>Eukaryota</taxon>
        <taxon>Viridiplantae</taxon>
        <taxon>Streptophyta</taxon>
        <taxon>Embryophyta</taxon>
        <taxon>Tracheophyta</taxon>
        <taxon>Spermatophyta</taxon>
        <taxon>Magnoliopsida</taxon>
        <taxon>eudicotyledons</taxon>
        <taxon>Gunneridae</taxon>
        <taxon>Pentapetalae</taxon>
        <taxon>rosids</taxon>
        <taxon>fabids</taxon>
        <taxon>Fabales</taxon>
        <taxon>Fabaceae</taxon>
        <taxon>Papilionoideae</taxon>
        <taxon>50 kb inversion clade</taxon>
        <taxon>NPAAA clade</taxon>
        <taxon>indigoferoid/millettioid clade</taxon>
        <taxon>Phaseoleae</taxon>
        <taxon>Glycine</taxon>
        <taxon>Glycine subgen. Soja</taxon>
    </lineage>
</organism>
<proteinExistence type="inferred from homology"/>
<dbReference type="GO" id="GO:0016020">
    <property type="term" value="C:membrane"/>
    <property type="evidence" value="ECO:0007669"/>
    <property type="project" value="UniProtKB-SubCell"/>
</dbReference>
<reference evidence="13" key="3">
    <citation type="submission" date="2018-07" db="EMBL/GenBank/DDBJ databases">
        <title>WGS assembly of Glycine max.</title>
        <authorList>
            <person name="Schmutz J."/>
            <person name="Cannon S."/>
            <person name="Schlueter J."/>
            <person name="Ma J."/>
            <person name="Mitros T."/>
            <person name="Nelson W."/>
            <person name="Hyten D."/>
            <person name="Song Q."/>
            <person name="Thelen J."/>
            <person name="Cheng J."/>
            <person name="Xu D."/>
            <person name="Hellsten U."/>
            <person name="May G."/>
            <person name="Yu Y."/>
            <person name="Sakurai T."/>
            <person name="Umezawa T."/>
            <person name="Bhattacharyya M."/>
            <person name="Sandhu D."/>
            <person name="Valliyodan B."/>
            <person name="Lindquist E."/>
            <person name="Peto M."/>
            <person name="Grant D."/>
            <person name="Shu S."/>
            <person name="Goodstein D."/>
            <person name="Barry K."/>
            <person name="Futrell-Griggs M."/>
            <person name="Abernathy B."/>
            <person name="Du J."/>
            <person name="Tian Z."/>
            <person name="Zhu L."/>
            <person name="Gill N."/>
            <person name="Joshi T."/>
            <person name="Libault M."/>
            <person name="Sethuraman A."/>
            <person name="Zhang X."/>
            <person name="Shinozaki K."/>
            <person name="Nguyen H."/>
            <person name="Wing R."/>
            <person name="Cregan P."/>
            <person name="Specht J."/>
            <person name="Grimwood J."/>
            <person name="Rokhsar D."/>
            <person name="Stacey G."/>
            <person name="Shoemaker R."/>
            <person name="Jackson S."/>
        </authorList>
    </citation>
    <scope>NUCLEOTIDE SEQUENCE</scope>
    <source>
        <tissue evidence="13">Callus</tissue>
    </source>
</reference>
<dbReference type="Proteomes" id="UP000008827">
    <property type="component" value="Chromosome 2"/>
</dbReference>
<name>A0A0R0KZW0_SOYBN</name>
<keyword evidence="10" id="KW-0472">Membrane</keyword>
<evidence type="ECO:0000256" key="7">
    <source>
        <dbReference type="ARBA" id="ARBA00023002"/>
    </source>
</evidence>
<dbReference type="PROSITE" id="PS00086">
    <property type="entry name" value="CYTOCHROME_P450"/>
    <property type="match status" value="1"/>
</dbReference>
<dbReference type="GO" id="GO:0020037">
    <property type="term" value="F:heme binding"/>
    <property type="evidence" value="ECO:0007669"/>
    <property type="project" value="InterPro"/>
</dbReference>
<dbReference type="EnsemblPlants" id="KRH70091">
    <property type="protein sequence ID" value="KRH70091"/>
    <property type="gene ID" value="GLYMA_02G067900"/>
</dbReference>
<comment type="similarity">
    <text evidence="12">Belongs to the cytochrome P450 family.</text>
</comment>
<dbReference type="AlphaFoldDB" id="A0A0R0KZW0"/>
<evidence type="ECO:0000313" key="15">
    <source>
        <dbReference type="Proteomes" id="UP000008827"/>
    </source>
</evidence>
<dbReference type="PaxDb" id="3847-GLYMA02G07493.1"/>
<evidence type="ECO:0000256" key="11">
    <source>
        <dbReference type="PIRSR" id="PIRSR602401-1"/>
    </source>
</evidence>
<dbReference type="PRINTS" id="PR00463">
    <property type="entry name" value="EP450I"/>
</dbReference>
<dbReference type="InterPro" id="IPR001128">
    <property type="entry name" value="Cyt_P450"/>
</dbReference>
<protein>
    <recommendedName>
        <fullName evidence="16">Cytochrome P450</fullName>
    </recommendedName>
</protein>
<keyword evidence="7 12" id="KW-0560">Oxidoreductase</keyword>
<evidence type="ECO:0000256" key="12">
    <source>
        <dbReference type="RuleBase" id="RU000461"/>
    </source>
</evidence>
<comment type="subcellular location">
    <subcellularLocation>
        <location evidence="2">Membrane</location>
    </subcellularLocation>
</comment>
<evidence type="ECO:0008006" key="16">
    <source>
        <dbReference type="Google" id="ProtNLM"/>
    </source>
</evidence>
<reference evidence="13 14" key="1">
    <citation type="journal article" date="2010" name="Nature">
        <title>Genome sequence of the palaeopolyploid soybean.</title>
        <authorList>
            <person name="Schmutz J."/>
            <person name="Cannon S.B."/>
            <person name="Schlueter J."/>
            <person name="Ma J."/>
            <person name="Mitros T."/>
            <person name="Nelson W."/>
            <person name="Hyten D.L."/>
            <person name="Song Q."/>
            <person name="Thelen J.J."/>
            <person name="Cheng J."/>
            <person name="Xu D."/>
            <person name="Hellsten U."/>
            <person name="May G.D."/>
            <person name="Yu Y."/>
            <person name="Sakurai T."/>
            <person name="Umezawa T."/>
            <person name="Bhattacharyya M.K."/>
            <person name="Sandhu D."/>
            <person name="Valliyodan B."/>
            <person name="Lindquist E."/>
            <person name="Peto M."/>
            <person name="Grant D."/>
            <person name="Shu S."/>
            <person name="Goodstein D."/>
            <person name="Barry K."/>
            <person name="Futrell-Griggs M."/>
            <person name="Abernathy B."/>
            <person name="Du J."/>
            <person name="Tian Z."/>
            <person name="Zhu L."/>
            <person name="Gill N."/>
            <person name="Joshi T."/>
            <person name="Libault M."/>
            <person name="Sethuraman A."/>
            <person name="Zhang X.-C."/>
            <person name="Shinozaki K."/>
            <person name="Nguyen H.T."/>
            <person name="Wing R.A."/>
            <person name="Cregan P."/>
            <person name="Specht J."/>
            <person name="Grimwood J."/>
            <person name="Rokhsar D."/>
            <person name="Stacey G."/>
            <person name="Shoemaker R.C."/>
            <person name="Jackson S.A."/>
        </authorList>
    </citation>
    <scope>NUCLEOTIDE SEQUENCE</scope>
    <source>
        <strain evidence="14">cv. Williams 82</strain>
        <tissue evidence="13">Callus</tissue>
    </source>
</reference>
<keyword evidence="5 11" id="KW-0479">Metal-binding</keyword>
<evidence type="ECO:0000256" key="3">
    <source>
        <dbReference type="ARBA" id="ARBA00022617"/>
    </source>
</evidence>
<dbReference type="GO" id="GO:0016705">
    <property type="term" value="F:oxidoreductase activity, acting on paired donors, with incorporation or reduction of molecular oxygen"/>
    <property type="evidence" value="ECO:0007669"/>
    <property type="project" value="InterPro"/>
</dbReference>